<accession>A0A4Z2HG56</accession>
<comment type="caution">
    <text evidence="2">The sequence shown here is derived from an EMBL/GenBank/DDBJ whole genome shotgun (WGS) entry which is preliminary data.</text>
</comment>
<dbReference type="AlphaFoldDB" id="A0A4Z2HG56"/>
<proteinExistence type="predicted"/>
<evidence type="ECO:0000313" key="2">
    <source>
        <dbReference type="EMBL" id="TNN64215.1"/>
    </source>
</evidence>
<evidence type="ECO:0000313" key="3">
    <source>
        <dbReference type="Proteomes" id="UP000314294"/>
    </source>
</evidence>
<organism evidence="2 3">
    <name type="scientific">Liparis tanakae</name>
    <name type="common">Tanaka's snailfish</name>
    <dbReference type="NCBI Taxonomy" id="230148"/>
    <lineage>
        <taxon>Eukaryota</taxon>
        <taxon>Metazoa</taxon>
        <taxon>Chordata</taxon>
        <taxon>Craniata</taxon>
        <taxon>Vertebrata</taxon>
        <taxon>Euteleostomi</taxon>
        <taxon>Actinopterygii</taxon>
        <taxon>Neopterygii</taxon>
        <taxon>Teleostei</taxon>
        <taxon>Neoteleostei</taxon>
        <taxon>Acanthomorphata</taxon>
        <taxon>Eupercaria</taxon>
        <taxon>Perciformes</taxon>
        <taxon>Cottioidei</taxon>
        <taxon>Cottales</taxon>
        <taxon>Liparidae</taxon>
        <taxon>Liparis</taxon>
    </lineage>
</organism>
<gene>
    <name evidence="2" type="ORF">EYF80_025583</name>
</gene>
<evidence type="ECO:0000256" key="1">
    <source>
        <dbReference type="SAM" id="MobiDB-lite"/>
    </source>
</evidence>
<keyword evidence="3" id="KW-1185">Reference proteome</keyword>
<feature type="region of interest" description="Disordered" evidence="1">
    <location>
        <begin position="1"/>
        <end position="30"/>
    </location>
</feature>
<dbReference type="EMBL" id="SRLO01000257">
    <property type="protein sequence ID" value="TNN64215.1"/>
    <property type="molecule type" value="Genomic_DNA"/>
</dbReference>
<feature type="compositionally biased region" description="Pro residues" evidence="1">
    <location>
        <begin position="46"/>
        <end position="56"/>
    </location>
</feature>
<protein>
    <submittedName>
        <fullName evidence="2">Uncharacterized protein</fullName>
    </submittedName>
</protein>
<feature type="region of interest" description="Disordered" evidence="1">
    <location>
        <begin position="45"/>
        <end position="90"/>
    </location>
</feature>
<dbReference type="Proteomes" id="UP000314294">
    <property type="component" value="Unassembled WGS sequence"/>
</dbReference>
<sequence>MNSTPADSQDLAASSPRPGEVHSNSQTRALGADCLAAKEVLRPAVLPRPPLHPPGGAPQMPTEVQVLKAKGFSRERRAGGNRGSQSGMVK</sequence>
<name>A0A4Z2HG56_9TELE</name>
<reference evidence="2 3" key="1">
    <citation type="submission" date="2019-03" db="EMBL/GenBank/DDBJ databases">
        <title>First draft genome of Liparis tanakae, snailfish: a comprehensive survey of snailfish specific genes.</title>
        <authorList>
            <person name="Kim W."/>
            <person name="Song I."/>
            <person name="Jeong J.-H."/>
            <person name="Kim D."/>
            <person name="Kim S."/>
            <person name="Ryu S."/>
            <person name="Song J.Y."/>
            <person name="Lee S.K."/>
        </authorList>
    </citation>
    <scope>NUCLEOTIDE SEQUENCE [LARGE SCALE GENOMIC DNA]</scope>
    <source>
        <tissue evidence="2">Muscle</tissue>
    </source>
</reference>